<evidence type="ECO:0000256" key="1">
    <source>
        <dbReference type="ARBA" id="ARBA00022723"/>
    </source>
</evidence>
<evidence type="ECO:0000259" key="6">
    <source>
        <dbReference type="PROSITE" id="PS50089"/>
    </source>
</evidence>
<feature type="region of interest" description="Disordered" evidence="5">
    <location>
        <begin position="1"/>
        <end position="53"/>
    </location>
</feature>
<keyword evidence="2 4" id="KW-0863">Zinc-finger</keyword>
<dbReference type="PROSITE" id="PS00518">
    <property type="entry name" value="ZF_RING_1"/>
    <property type="match status" value="1"/>
</dbReference>
<dbReference type="SUPFAM" id="SSF57850">
    <property type="entry name" value="RING/U-box"/>
    <property type="match status" value="1"/>
</dbReference>
<gene>
    <name evidence="7" type="ORF">C7M84_010368</name>
</gene>
<dbReference type="InterPro" id="IPR013083">
    <property type="entry name" value="Znf_RING/FYVE/PHD"/>
</dbReference>
<keyword evidence="1" id="KW-0479">Metal-binding</keyword>
<dbReference type="InterPro" id="IPR001841">
    <property type="entry name" value="Znf_RING"/>
</dbReference>
<dbReference type="Pfam" id="PF13445">
    <property type="entry name" value="zf-RING_UBOX"/>
    <property type="match status" value="1"/>
</dbReference>
<keyword evidence="8" id="KW-1185">Reference proteome</keyword>
<reference evidence="7 8" key="1">
    <citation type="submission" date="2018-04" db="EMBL/GenBank/DDBJ databases">
        <authorList>
            <person name="Zhang X."/>
            <person name="Yuan J."/>
            <person name="Li F."/>
            <person name="Xiang J."/>
        </authorList>
    </citation>
    <scope>NUCLEOTIDE SEQUENCE [LARGE SCALE GENOMIC DNA]</scope>
    <source>
        <tissue evidence="7">Muscle</tissue>
    </source>
</reference>
<dbReference type="GO" id="GO:0010494">
    <property type="term" value="C:cytoplasmic stress granule"/>
    <property type="evidence" value="ECO:0007669"/>
    <property type="project" value="TreeGrafter"/>
</dbReference>
<dbReference type="GO" id="GO:0000288">
    <property type="term" value="P:nuclear-transcribed mRNA catabolic process, deadenylation-dependent decay"/>
    <property type="evidence" value="ECO:0007669"/>
    <property type="project" value="TreeGrafter"/>
</dbReference>
<feature type="compositionally biased region" description="Basic and acidic residues" evidence="5">
    <location>
        <begin position="316"/>
        <end position="329"/>
    </location>
</feature>
<dbReference type="PANTHER" id="PTHR13139:SF54">
    <property type="entry name" value="RING-TYPE E3 UBIQUITIN TRANSFERASE"/>
    <property type="match status" value="1"/>
</dbReference>
<dbReference type="PROSITE" id="PS50089">
    <property type="entry name" value="ZF_RING_2"/>
    <property type="match status" value="1"/>
</dbReference>
<dbReference type="EMBL" id="QCYY01002310">
    <property type="protein sequence ID" value="ROT71318.1"/>
    <property type="molecule type" value="Genomic_DNA"/>
</dbReference>
<accession>A0A423T522</accession>
<feature type="compositionally biased region" description="Basic and acidic residues" evidence="5">
    <location>
        <begin position="191"/>
        <end position="201"/>
    </location>
</feature>
<feature type="compositionally biased region" description="Polar residues" evidence="5">
    <location>
        <begin position="305"/>
        <end position="314"/>
    </location>
</feature>
<feature type="compositionally biased region" description="Basic and acidic residues" evidence="5">
    <location>
        <begin position="477"/>
        <end position="539"/>
    </location>
</feature>
<dbReference type="GO" id="GO:0003725">
    <property type="term" value="F:double-stranded RNA binding"/>
    <property type="evidence" value="ECO:0007669"/>
    <property type="project" value="TreeGrafter"/>
</dbReference>
<feature type="domain" description="RING-type" evidence="6">
    <location>
        <begin position="60"/>
        <end position="104"/>
    </location>
</feature>
<dbReference type="GO" id="GO:0008270">
    <property type="term" value="F:zinc ion binding"/>
    <property type="evidence" value="ECO:0007669"/>
    <property type="project" value="UniProtKB-KW"/>
</dbReference>
<protein>
    <recommendedName>
        <fullName evidence="6">RING-type domain-containing protein</fullName>
    </recommendedName>
</protein>
<feature type="compositionally biased region" description="Basic residues" evidence="5">
    <location>
        <begin position="1"/>
        <end position="12"/>
    </location>
</feature>
<feature type="region of interest" description="Disordered" evidence="5">
    <location>
        <begin position="131"/>
        <end position="395"/>
    </location>
</feature>
<dbReference type="SMART" id="SM00184">
    <property type="entry name" value="RING"/>
    <property type="match status" value="1"/>
</dbReference>
<feature type="compositionally biased region" description="Basic and acidic residues" evidence="5">
    <location>
        <begin position="208"/>
        <end position="219"/>
    </location>
</feature>
<feature type="compositionally biased region" description="Basic and acidic residues" evidence="5">
    <location>
        <begin position="131"/>
        <end position="156"/>
    </location>
</feature>
<evidence type="ECO:0000256" key="5">
    <source>
        <dbReference type="SAM" id="MobiDB-lite"/>
    </source>
</evidence>
<evidence type="ECO:0000256" key="3">
    <source>
        <dbReference type="ARBA" id="ARBA00022833"/>
    </source>
</evidence>
<dbReference type="InterPro" id="IPR027370">
    <property type="entry name" value="Znf-RING_euk"/>
</dbReference>
<dbReference type="AlphaFoldDB" id="A0A423T522"/>
<organism evidence="7 8">
    <name type="scientific">Penaeus vannamei</name>
    <name type="common">Whiteleg shrimp</name>
    <name type="synonym">Litopenaeus vannamei</name>
    <dbReference type="NCBI Taxonomy" id="6689"/>
    <lineage>
        <taxon>Eukaryota</taxon>
        <taxon>Metazoa</taxon>
        <taxon>Ecdysozoa</taxon>
        <taxon>Arthropoda</taxon>
        <taxon>Crustacea</taxon>
        <taxon>Multicrustacea</taxon>
        <taxon>Malacostraca</taxon>
        <taxon>Eumalacostraca</taxon>
        <taxon>Eucarida</taxon>
        <taxon>Decapoda</taxon>
        <taxon>Dendrobranchiata</taxon>
        <taxon>Penaeoidea</taxon>
        <taxon>Penaeidae</taxon>
        <taxon>Penaeus</taxon>
    </lineage>
</organism>
<dbReference type="Proteomes" id="UP000283509">
    <property type="component" value="Unassembled WGS sequence"/>
</dbReference>
<dbReference type="GO" id="GO:0000209">
    <property type="term" value="P:protein polyubiquitination"/>
    <property type="evidence" value="ECO:0007669"/>
    <property type="project" value="TreeGrafter"/>
</dbReference>
<proteinExistence type="predicted"/>
<dbReference type="OrthoDB" id="6366364at2759"/>
<dbReference type="InterPro" id="IPR052249">
    <property type="entry name" value="Roquin_domain"/>
</dbReference>
<feature type="compositionally biased region" description="Basic and acidic residues" evidence="5">
    <location>
        <begin position="246"/>
        <end position="267"/>
    </location>
</feature>
<dbReference type="GO" id="GO:0061630">
    <property type="term" value="F:ubiquitin protein ligase activity"/>
    <property type="evidence" value="ECO:0007669"/>
    <property type="project" value="TreeGrafter"/>
</dbReference>
<feature type="compositionally biased region" description="Basic and acidic residues" evidence="5">
    <location>
        <begin position="603"/>
        <end position="644"/>
    </location>
</feature>
<comment type="caution">
    <text evidence="7">The sequence shown here is derived from an EMBL/GenBank/DDBJ whole genome shotgun (WGS) entry which is preliminary data.</text>
</comment>
<sequence length="680" mass="80343">MSPWTQRKRRVHLPGAMAEESADREQSSGSWRTGLMSRTDDDSPDDPDNSDGEIPAGLQCAVCLRKYNTKGRRPIILAHCGHTFCRKCLETENRQTVFKCPSCRQSNDMFSRLPTNFAVLSLLEMNLAQKKKEKEAKETEEKKEREEKEKKDKSAESSDLASSSGPLSERPRTEERDARGSSSRVLPYTSRQEHRRYDSRGLDFGSDLSRRGSTRDAGESGRSYSSYSLAKKRLEEPNGTRRLSTWRRDFRSDTEYRSYGRYGDLETRQLTYGGARPRPYRWSNQPNLQNSRESLYGSTRDAATGRSNRFQLTASERAKLRQESKDTARSHRSWRRKSSSSSDSSDDELLGACGGSSRRRFSSDEDSDLSQDLGFSKGKKKEEAKEEAKSTARDEWKDQWRRDVDALLTRRKVAGAESDADDDLLYYVLWLSQQEAEREEVRREEERRRERQREEERRKREREEGRLRWEIEEERWRKREREEERRRKEREEEKRRKERDEERKRERLREEERKKKERKILGKKKEISWKKGAREEEGKKLKKKVKEKEEEKKESEREKERRKLKGKDEKGRKPVKKEEKGKKPERKEEKRGKGRETGSMTKKGRESESKKDKGAQGGKERKLNSKKGKSVERKGEEDSEDYTKKREKRTWKTRPHPPLPLPFHCRKYPSPHPVLDIDKR</sequence>
<dbReference type="InterPro" id="IPR017907">
    <property type="entry name" value="Znf_RING_CS"/>
</dbReference>
<dbReference type="PANTHER" id="PTHR13139">
    <property type="entry name" value="RING FINGER AND CCCH-TYPE ZINC FINGER DOMAIN-CONTAINING PROTEIN"/>
    <property type="match status" value="1"/>
</dbReference>
<dbReference type="GO" id="GO:0003729">
    <property type="term" value="F:mRNA binding"/>
    <property type="evidence" value="ECO:0007669"/>
    <property type="project" value="TreeGrafter"/>
</dbReference>
<evidence type="ECO:0000313" key="8">
    <source>
        <dbReference type="Proteomes" id="UP000283509"/>
    </source>
</evidence>
<feature type="region of interest" description="Disordered" evidence="5">
    <location>
        <begin position="435"/>
        <end position="464"/>
    </location>
</feature>
<dbReference type="GO" id="GO:0035613">
    <property type="term" value="F:RNA stem-loop binding"/>
    <property type="evidence" value="ECO:0007669"/>
    <property type="project" value="TreeGrafter"/>
</dbReference>
<feature type="compositionally biased region" description="Acidic residues" evidence="5">
    <location>
        <begin position="42"/>
        <end position="51"/>
    </location>
</feature>
<feature type="region of interest" description="Disordered" evidence="5">
    <location>
        <begin position="477"/>
        <end position="680"/>
    </location>
</feature>
<keyword evidence="3" id="KW-0862">Zinc</keyword>
<dbReference type="Gene3D" id="3.30.40.10">
    <property type="entry name" value="Zinc/RING finger domain, C3HC4 (zinc finger)"/>
    <property type="match status" value="1"/>
</dbReference>
<name>A0A423T522_PENVA</name>
<reference evidence="7 8" key="2">
    <citation type="submission" date="2019-01" db="EMBL/GenBank/DDBJ databases">
        <title>The decoding of complex shrimp genome reveals the adaptation for benthos swimmer, frequently molting mechanism and breeding impact on genome.</title>
        <authorList>
            <person name="Sun Y."/>
            <person name="Gao Y."/>
            <person name="Yu Y."/>
        </authorList>
    </citation>
    <scope>NUCLEOTIDE SEQUENCE [LARGE SCALE GENOMIC DNA]</scope>
    <source>
        <tissue evidence="7">Muscle</tissue>
    </source>
</reference>
<evidence type="ECO:0000256" key="2">
    <source>
        <dbReference type="ARBA" id="ARBA00022771"/>
    </source>
</evidence>
<evidence type="ECO:0000256" key="4">
    <source>
        <dbReference type="PROSITE-ProRule" id="PRU00175"/>
    </source>
</evidence>
<feature type="compositionally biased region" description="Basic residues" evidence="5">
    <location>
        <begin position="645"/>
        <end position="655"/>
    </location>
</feature>
<feature type="compositionally biased region" description="Basic and acidic residues" evidence="5">
    <location>
        <begin position="380"/>
        <end position="395"/>
    </location>
</feature>
<dbReference type="GO" id="GO:0006511">
    <property type="term" value="P:ubiquitin-dependent protein catabolic process"/>
    <property type="evidence" value="ECO:0007669"/>
    <property type="project" value="TreeGrafter"/>
</dbReference>
<feature type="compositionally biased region" description="Basic and acidic residues" evidence="5">
    <location>
        <begin position="546"/>
        <end position="596"/>
    </location>
</feature>
<evidence type="ECO:0000313" key="7">
    <source>
        <dbReference type="EMBL" id="ROT71318.1"/>
    </source>
</evidence>
<feature type="compositionally biased region" description="Basic and acidic residues" evidence="5">
    <location>
        <begin position="169"/>
        <end position="179"/>
    </location>
</feature>
<feature type="compositionally biased region" description="Polar residues" evidence="5">
    <location>
        <begin position="282"/>
        <end position="297"/>
    </location>
</feature>